<accession>A0ABU3K9U1</accession>
<evidence type="ECO:0000313" key="2">
    <source>
        <dbReference type="Proteomes" id="UP001250932"/>
    </source>
</evidence>
<comment type="caution">
    <text evidence="1">The sequence shown here is derived from an EMBL/GenBank/DDBJ whole genome shotgun (WGS) entry which is preliminary data.</text>
</comment>
<gene>
    <name evidence="1" type="ORF">PPG34_11920</name>
</gene>
<dbReference type="EMBL" id="JAQOUE010000001">
    <property type="protein sequence ID" value="MDT7043063.1"/>
    <property type="molecule type" value="Genomic_DNA"/>
</dbReference>
<keyword evidence="2" id="KW-1185">Reference proteome</keyword>
<proteinExistence type="predicted"/>
<evidence type="ECO:0000313" key="1">
    <source>
        <dbReference type="EMBL" id="MDT7043063.1"/>
    </source>
</evidence>
<dbReference type="RefSeq" id="WP_313833546.1">
    <property type="nucleotide sequence ID" value="NZ_JAQOUE010000001.1"/>
</dbReference>
<protein>
    <submittedName>
        <fullName evidence="1">Uncharacterized protein</fullName>
    </submittedName>
</protein>
<organism evidence="1 2">
    <name type="scientific">Candidatus Nitronereus thalassa</name>
    <dbReference type="NCBI Taxonomy" id="3020898"/>
    <lineage>
        <taxon>Bacteria</taxon>
        <taxon>Pseudomonadati</taxon>
        <taxon>Nitrospirota</taxon>
        <taxon>Nitrospiria</taxon>
        <taxon>Nitrospirales</taxon>
        <taxon>Nitrospiraceae</taxon>
        <taxon>Candidatus Nitronereus</taxon>
    </lineage>
</organism>
<sequence>MVTLSLDAPDVYEETEAAIQKGEPFSIVVKGFRGKMVKKMIPSMKWGLEGEKRTQNRVQLLLSALYMRLTKGFAGLYFEAVQSGMIAEVEETASGVVVVFSKIQEESRLEKGLRAVLEKKTREGGKG</sequence>
<dbReference type="Proteomes" id="UP001250932">
    <property type="component" value="Unassembled WGS sequence"/>
</dbReference>
<reference evidence="1 2" key="1">
    <citation type="journal article" date="2023" name="ISME J.">
        <title>Cultivation and genomic characterization of novel and ubiquitous marine nitrite-oxidizing bacteria from the Nitrospirales.</title>
        <authorList>
            <person name="Mueller A.J."/>
            <person name="Daebeler A."/>
            <person name="Herbold C.W."/>
            <person name="Kirkegaard R.H."/>
            <person name="Daims H."/>
        </authorList>
    </citation>
    <scope>NUCLEOTIDE SEQUENCE [LARGE SCALE GENOMIC DNA]</scope>
    <source>
        <strain evidence="1 2">EB</strain>
    </source>
</reference>
<name>A0ABU3K9U1_9BACT</name>